<accession>A0A3L6GBS9</accession>
<proteinExistence type="predicted"/>
<dbReference type="EMBL" id="NCVQ01000002">
    <property type="protein sequence ID" value="PWZ45971.1"/>
    <property type="molecule type" value="Genomic_DNA"/>
</dbReference>
<protein>
    <submittedName>
        <fullName evidence="1">Uncharacterized protein</fullName>
    </submittedName>
</protein>
<name>A0A3L6GBS9_MAIZE</name>
<sequence length="118" mass="13367">MPAIEGNKARYTCSCLQSSCAKLNTCFCMSFAQSALLQHAFHSTGHFHWCCTSFMTINENKLGLWKISESKGLQFIIMLHIVSLLATLAHLENIRPITIADHLKTTGRQEMQHHKSYL</sequence>
<dbReference type="AlphaFoldDB" id="A0A3L6GBS9"/>
<reference evidence="1" key="1">
    <citation type="journal article" date="2018" name="Nat. Genet.">
        <title>Extensive intraspecific gene order and gene structural variations between Mo17 and other maize genomes.</title>
        <authorList>
            <person name="Sun S."/>
            <person name="Zhou Y."/>
            <person name="Chen J."/>
            <person name="Shi J."/>
            <person name="Zhao H."/>
            <person name="Zhao H."/>
            <person name="Song W."/>
            <person name="Zhang M."/>
            <person name="Cui Y."/>
            <person name="Dong X."/>
            <person name="Liu H."/>
            <person name="Ma X."/>
            <person name="Jiao Y."/>
            <person name="Wang B."/>
            <person name="Wei X."/>
            <person name="Stein J.C."/>
            <person name="Glaubitz J.C."/>
            <person name="Lu F."/>
            <person name="Yu G."/>
            <person name="Liang C."/>
            <person name="Fengler K."/>
            <person name="Li B."/>
            <person name="Rafalski A."/>
            <person name="Schnable P.S."/>
            <person name="Ware D.H."/>
            <person name="Buckler E.S."/>
            <person name="Lai J."/>
        </authorList>
    </citation>
    <scope>NUCLEOTIDE SEQUENCE [LARGE SCALE GENOMIC DNA]</scope>
    <source>
        <tissue evidence="1">Seedling</tissue>
    </source>
</reference>
<dbReference type="Proteomes" id="UP000251960">
    <property type="component" value="Chromosome 10"/>
</dbReference>
<organism evidence="1">
    <name type="scientific">Zea mays</name>
    <name type="common">Maize</name>
    <dbReference type="NCBI Taxonomy" id="4577"/>
    <lineage>
        <taxon>Eukaryota</taxon>
        <taxon>Viridiplantae</taxon>
        <taxon>Streptophyta</taxon>
        <taxon>Embryophyta</taxon>
        <taxon>Tracheophyta</taxon>
        <taxon>Spermatophyta</taxon>
        <taxon>Magnoliopsida</taxon>
        <taxon>Liliopsida</taxon>
        <taxon>Poales</taxon>
        <taxon>Poaceae</taxon>
        <taxon>PACMAD clade</taxon>
        <taxon>Panicoideae</taxon>
        <taxon>Andropogonodae</taxon>
        <taxon>Andropogoneae</taxon>
        <taxon>Tripsacinae</taxon>
        <taxon>Zea</taxon>
    </lineage>
</organism>
<comment type="caution">
    <text evidence="1">The sequence shown here is derived from an EMBL/GenBank/DDBJ whole genome shotgun (WGS) entry which is preliminary data.</text>
</comment>
<gene>
    <name evidence="1" type="ORF">Zm00014a_033960</name>
</gene>
<evidence type="ECO:0000313" key="1">
    <source>
        <dbReference type="EMBL" id="PWZ45971.1"/>
    </source>
</evidence>